<dbReference type="RefSeq" id="WP_113861703.1">
    <property type="nucleotide sequence ID" value="NZ_QNRO01000003.1"/>
</dbReference>
<comment type="caution">
    <text evidence="2">The sequence shown here is derived from an EMBL/GenBank/DDBJ whole genome shotgun (WGS) entry which is preliminary data.</text>
</comment>
<evidence type="ECO:0000313" key="2">
    <source>
        <dbReference type="EMBL" id="RBP32572.1"/>
    </source>
</evidence>
<evidence type="ECO:0000313" key="3">
    <source>
        <dbReference type="Proteomes" id="UP000252995"/>
    </source>
</evidence>
<gene>
    <name evidence="2" type="ORF">DET50_103132</name>
</gene>
<feature type="chain" id="PRO_5016803187" evidence="1">
    <location>
        <begin position="26"/>
        <end position="322"/>
    </location>
</feature>
<feature type="signal peptide" evidence="1">
    <location>
        <begin position="1"/>
        <end position="25"/>
    </location>
</feature>
<protein>
    <submittedName>
        <fullName evidence="2">Uncharacterized protein DUF560</fullName>
    </submittedName>
</protein>
<evidence type="ECO:0000256" key="1">
    <source>
        <dbReference type="SAM" id="SignalP"/>
    </source>
</evidence>
<reference evidence="2 3" key="1">
    <citation type="submission" date="2018-06" db="EMBL/GenBank/DDBJ databases">
        <title>Freshwater and sediment microbial communities from various areas in North America, analyzing microbe dynamics in response to fracking.</title>
        <authorList>
            <person name="Lamendella R."/>
        </authorList>
    </citation>
    <scope>NUCLEOTIDE SEQUENCE [LARGE SCALE GENOMIC DNA]</scope>
    <source>
        <strain evidence="2 3">114J</strain>
    </source>
</reference>
<dbReference type="AlphaFoldDB" id="A0A366GZI0"/>
<keyword evidence="1" id="KW-0732">Signal</keyword>
<sequence length="322" mass="35638">MRLIQRISTLSLAVGLMSPVLVVEAADKAELNGHLEGGYEHDSNLTVDELNASSGESDEAWVFDAGLEGILKPAERLNVTLGYSVSGRRYQTFDRFDQDIHLASADISYDFDPVTVGASYHFSHATLGSDPFLDYRRASVYLGRLVGDDVYLLASVQDKSKDFEDSSARDSDIKGASLDSFFFFNEARSHLLVGLDGDREDAEADAYDNRLIRVRVSLVHKFTLAGEDNRFRLGWRFEDREYEAVTITSSDPLLTDPLTGDLTERSSSQRVDQARILEAGWRIGLTEVVSVEPSISYGNYTSNVDSADYDKTVAGVTLRAGF</sequence>
<proteinExistence type="predicted"/>
<dbReference type="OrthoDB" id="6380601at2"/>
<accession>A0A366GZI0</accession>
<organism evidence="2 3">
    <name type="scientific">Marinobacter pelagius</name>
    <dbReference type="NCBI Taxonomy" id="379482"/>
    <lineage>
        <taxon>Bacteria</taxon>
        <taxon>Pseudomonadati</taxon>
        <taxon>Pseudomonadota</taxon>
        <taxon>Gammaproteobacteria</taxon>
        <taxon>Pseudomonadales</taxon>
        <taxon>Marinobacteraceae</taxon>
        <taxon>Marinobacter</taxon>
    </lineage>
</organism>
<name>A0A366GZI0_9GAMM</name>
<dbReference type="EMBL" id="QNRO01000003">
    <property type="protein sequence ID" value="RBP32572.1"/>
    <property type="molecule type" value="Genomic_DNA"/>
</dbReference>
<dbReference type="Proteomes" id="UP000252995">
    <property type="component" value="Unassembled WGS sequence"/>
</dbReference>
<dbReference type="SUPFAM" id="SSF56935">
    <property type="entry name" value="Porins"/>
    <property type="match status" value="1"/>
</dbReference>